<evidence type="ECO:0000313" key="5">
    <source>
        <dbReference type="WBParaSite" id="DME_0000169501-mRNA-1"/>
    </source>
</evidence>
<organism evidence="3 5">
    <name type="scientific">Dracunculus medinensis</name>
    <name type="common">Guinea worm</name>
    <dbReference type="NCBI Taxonomy" id="318479"/>
    <lineage>
        <taxon>Eukaryota</taxon>
        <taxon>Metazoa</taxon>
        <taxon>Ecdysozoa</taxon>
        <taxon>Nematoda</taxon>
        <taxon>Chromadorea</taxon>
        <taxon>Rhabditida</taxon>
        <taxon>Spirurina</taxon>
        <taxon>Dracunculoidea</taxon>
        <taxon>Dracunculidae</taxon>
        <taxon>Dracunculus</taxon>
    </lineage>
</organism>
<reference evidence="2 4" key="2">
    <citation type="submission" date="2018-11" db="EMBL/GenBank/DDBJ databases">
        <authorList>
            <consortium name="Pathogen Informatics"/>
        </authorList>
    </citation>
    <scope>NUCLEOTIDE SEQUENCE [LARGE SCALE GENOMIC DNA]</scope>
</reference>
<dbReference type="AlphaFoldDB" id="A0A0N4U4I2"/>
<dbReference type="Proteomes" id="UP000038040">
    <property type="component" value="Unplaced"/>
</dbReference>
<feature type="chain" id="PRO_5033230029" evidence="1">
    <location>
        <begin position="24"/>
        <end position="240"/>
    </location>
</feature>
<sequence>MFLVNIPLTCCFLTAVLTNPALSTPALQYYLPKYALYPPAGEQPNYPAVHPFQKSPKLPPRDDILNYEEVPLVLEPHQQNVKLMVRTSSALHPNNFQNAKLKKSNEERKLFLKSKILSPKTLGSQNRETSLKIPAQPQIAPITNPSHYYLSGANFTNVETPKCAIIRCDGPTADDGSIIFAQYEENGNNSCHQTFVPMNSCIGNKGYPVGMVCTICCDCTSSFVSEMHQTRGYKEGFSRK</sequence>
<protein>
    <submittedName>
        <fullName evidence="2 5">Uncharacterized protein</fullName>
    </submittedName>
</protein>
<feature type="signal peptide" evidence="1">
    <location>
        <begin position="1"/>
        <end position="23"/>
    </location>
</feature>
<evidence type="ECO:0000313" key="2">
    <source>
        <dbReference type="EMBL" id="VDN56082.1"/>
    </source>
</evidence>
<keyword evidence="4" id="KW-1185">Reference proteome</keyword>
<evidence type="ECO:0000313" key="4">
    <source>
        <dbReference type="Proteomes" id="UP000274756"/>
    </source>
</evidence>
<accession>A0A0N4U4I2</accession>
<dbReference type="EMBL" id="UYYG01001154">
    <property type="protein sequence ID" value="VDN56082.1"/>
    <property type="molecule type" value="Genomic_DNA"/>
</dbReference>
<name>A0A0N4U4I2_DRAME</name>
<gene>
    <name evidence="2" type="ORF">DME_LOCUS6055</name>
</gene>
<proteinExistence type="predicted"/>
<keyword evidence="1" id="KW-0732">Signal</keyword>
<evidence type="ECO:0000313" key="3">
    <source>
        <dbReference type="Proteomes" id="UP000038040"/>
    </source>
</evidence>
<dbReference type="WBParaSite" id="DME_0000169501-mRNA-1">
    <property type="protein sequence ID" value="DME_0000169501-mRNA-1"/>
    <property type="gene ID" value="DME_0000169501"/>
</dbReference>
<dbReference type="OrthoDB" id="5800408at2759"/>
<reference evidence="5" key="1">
    <citation type="submission" date="2017-02" db="UniProtKB">
        <authorList>
            <consortium name="WormBaseParasite"/>
        </authorList>
    </citation>
    <scope>IDENTIFICATION</scope>
</reference>
<evidence type="ECO:0000256" key="1">
    <source>
        <dbReference type="SAM" id="SignalP"/>
    </source>
</evidence>
<dbReference type="Proteomes" id="UP000274756">
    <property type="component" value="Unassembled WGS sequence"/>
</dbReference>